<dbReference type="Gene3D" id="3.90.226.10">
    <property type="entry name" value="2-enoyl-CoA Hydratase, Chain A, domain 1"/>
    <property type="match status" value="1"/>
</dbReference>
<dbReference type="Pfam" id="PF16113">
    <property type="entry name" value="ECH_2"/>
    <property type="match status" value="1"/>
</dbReference>
<proteinExistence type="inferred from homology"/>
<dbReference type="CDD" id="cd06558">
    <property type="entry name" value="crotonase-like"/>
    <property type="match status" value="1"/>
</dbReference>
<dbReference type="AlphaFoldDB" id="A0AAV9LQF7"/>
<organism evidence="4 5">
    <name type="scientific">Solanum pinnatisectum</name>
    <name type="common">tansyleaf nightshade</name>
    <dbReference type="NCBI Taxonomy" id="50273"/>
    <lineage>
        <taxon>Eukaryota</taxon>
        <taxon>Viridiplantae</taxon>
        <taxon>Streptophyta</taxon>
        <taxon>Embryophyta</taxon>
        <taxon>Tracheophyta</taxon>
        <taxon>Spermatophyta</taxon>
        <taxon>Magnoliopsida</taxon>
        <taxon>eudicotyledons</taxon>
        <taxon>Gunneridae</taxon>
        <taxon>Pentapetalae</taxon>
        <taxon>asterids</taxon>
        <taxon>lamiids</taxon>
        <taxon>Solanales</taxon>
        <taxon>Solanaceae</taxon>
        <taxon>Solanoideae</taxon>
        <taxon>Solaneae</taxon>
        <taxon>Solanum</taxon>
    </lineage>
</organism>
<sequence>MAQETVNLEQEVVLVEELGNARVVTLNNPKQLNVISPKVVVLLAANLEKWEEDEKAKLVIIKGAGRAFSAGGDLKMFYNGRNSKDSCLEVVYRMYWLCNHIHTYKKTTVALVHGISMGGGASLMAPMKFSVVTEKTVFSTPEASIGFHTDCGFSYMLSRLPGRLGEYLGLTGARLNGKELVAAGLATHFVPLEKLPELEKHLLNLNTGDEDAVGSAIKEFSTDVQIDEESILKKQSIIDECFSKDSVADIISSVETEAGKEGNNWIVPVLKGLKRSSPTGLKITLRSIREGRKQTLSECLKKEFRITINTLRARISGDVYEGIRALTIDKDNSPKWDPSTLEDVEDERVNLVFEPFEEDFELKVSENEQDRWDGKYEDSAYCHQ</sequence>
<evidence type="ECO:0000256" key="1">
    <source>
        <dbReference type="ARBA" id="ARBA00022801"/>
    </source>
</evidence>
<comment type="catalytic activity">
    <reaction evidence="2">
        <text>3-hydroxy-2-methylpropanoyl-CoA + H2O = 3-hydroxy-2-methylpropanoate + CoA + H(+)</text>
        <dbReference type="Rhea" id="RHEA:20888"/>
        <dbReference type="ChEBI" id="CHEBI:11805"/>
        <dbReference type="ChEBI" id="CHEBI:15377"/>
        <dbReference type="ChEBI" id="CHEBI:15378"/>
        <dbReference type="ChEBI" id="CHEBI:57287"/>
        <dbReference type="ChEBI" id="CHEBI:57340"/>
        <dbReference type="EC" id="3.1.2.4"/>
    </reaction>
</comment>
<dbReference type="InterPro" id="IPR032259">
    <property type="entry name" value="HIBYL-CoA-H"/>
</dbReference>
<dbReference type="FunFam" id="3.90.226.10:FF:000027">
    <property type="entry name" value="Probable 3-hydroxyisobutyryl-CoA hydrolase 2"/>
    <property type="match status" value="1"/>
</dbReference>
<evidence type="ECO:0000256" key="2">
    <source>
        <dbReference type="RuleBase" id="RU369070"/>
    </source>
</evidence>
<dbReference type="PANTHER" id="PTHR43176">
    <property type="entry name" value="3-HYDROXYISOBUTYRYL-COA HYDROLASE-RELATED"/>
    <property type="match status" value="1"/>
</dbReference>
<dbReference type="SUPFAM" id="SSF52096">
    <property type="entry name" value="ClpP/crotonase"/>
    <property type="match status" value="1"/>
</dbReference>
<comment type="pathway">
    <text evidence="2">Amino-acid degradation; L-valine degradation.</text>
</comment>
<dbReference type="EMBL" id="JAWPEI010000005">
    <property type="protein sequence ID" value="KAK4727913.1"/>
    <property type="molecule type" value="Genomic_DNA"/>
</dbReference>
<accession>A0AAV9LQF7</accession>
<comment type="caution">
    <text evidence="4">The sequence shown here is derived from an EMBL/GenBank/DDBJ whole genome shotgun (WGS) entry which is preliminary data.</text>
</comment>
<dbReference type="InterPro" id="IPR045004">
    <property type="entry name" value="ECH_dom"/>
</dbReference>
<dbReference type="Proteomes" id="UP001311915">
    <property type="component" value="Unassembled WGS sequence"/>
</dbReference>
<feature type="domain" description="Enoyl-CoA hydratase/isomerase" evidence="3">
    <location>
        <begin position="22"/>
        <end position="353"/>
    </location>
</feature>
<dbReference type="GO" id="GO:0006574">
    <property type="term" value="P:L-valine catabolic process"/>
    <property type="evidence" value="ECO:0007669"/>
    <property type="project" value="UniProtKB-UniRule"/>
</dbReference>
<dbReference type="EC" id="3.1.2.4" evidence="2"/>
<reference evidence="4 5" key="1">
    <citation type="submission" date="2023-10" db="EMBL/GenBank/DDBJ databases">
        <title>Genome-Wide Identification Analysis in wild type Solanum Pinnatisectum Reveals Some Genes Defensing Phytophthora Infestans.</title>
        <authorList>
            <person name="Sun C."/>
        </authorList>
    </citation>
    <scope>NUCLEOTIDE SEQUENCE [LARGE SCALE GENOMIC DNA]</scope>
    <source>
        <strain evidence="4">LQN</strain>
        <tissue evidence="4">Leaf</tissue>
    </source>
</reference>
<dbReference type="GO" id="GO:0003860">
    <property type="term" value="F:3-hydroxyisobutyryl-CoA hydrolase activity"/>
    <property type="evidence" value="ECO:0007669"/>
    <property type="project" value="UniProtKB-UniRule"/>
</dbReference>
<dbReference type="PANTHER" id="PTHR43176:SF2">
    <property type="entry name" value="3-HYDROXYISOBUTYRYL-COA HYDROLASE-LIKE PROTEIN 5"/>
    <property type="match status" value="1"/>
</dbReference>
<evidence type="ECO:0000313" key="5">
    <source>
        <dbReference type="Proteomes" id="UP001311915"/>
    </source>
</evidence>
<protein>
    <recommendedName>
        <fullName evidence="2">3-hydroxyisobutyryl-CoA hydrolase</fullName>
        <shortName evidence="2">HIB-CoA hydrolase</shortName>
        <shortName evidence="2">HIBYL-CoA-H</shortName>
        <ecNumber evidence="2">3.1.2.4</ecNumber>
    </recommendedName>
    <alternativeName>
        <fullName evidence="2">3-hydroxyisobutyryl-coenzyme A hydrolase</fullName>
    </alternativeName>
</protein>
<name>A0AAV9LQF7_9SOLN</name>
<dbReference type="InterPro" id="IPR029045">
    <property type="entry name" value="ClpP/crotonase-like_dom_sf"/>
</dbReference>
<keyword evidence="1 2" id="KW-0378">Hydrolase</keyword>
<dbReference type="NCBIfam" id="NF004127">
    <property type="entry name" value="PRK05617.1"/>
    <property type="match status" value="1"/>
</dbReference>
<keyword evidence="5" id="KW-1185">Reference proteome</keyword>
<evidence type="ECO:0000313" key="4">
    <source>
        <dbReference type="EMBL" id="KAK4727913.1"/>
    </source>
</evidence>
<evidence type="ECO:0000259" key="3">
    <source>
        <dbReference type="Pfam" id="PF16113"/>
    </source>
</evidence>
<comment type="similarity">
    <text evidence="2">Belongs to the enoyl-CoA hydratase/isomerase family.</text>
</comment>
<gene>
    <name evidence="4" type="ORF">R3W88_032830</name>
</gene>
<comment type="function">
    <text evidence="2">Hydrolyzes 3-hydroxyisobutyryl-CoA (HIBYL-CoA), a saline catabolite. Has high activity toward isobutyryl-CoA. Could be an isobutyryl-CoA dehydrogenase that functions in valine catabolism.</text>
</comment>